<keyword evidence="7" id="KW-0472">Membrane</keyword>
<dbReference type="eggNOG" id="COG1826">
    <property type="taxonomic scope" value="Bacteria"/>
</dbReference>
<evidence type="ECO:0000256" key="1">
    <source>
        <dbReference type="ARBA" id="ARBA00004167"/>
    </source>
</evidence>
<dbReference type="GO" id="GO:0016020">
    <property type="term" value="C:membrane"/>
    <property type="evidence" value="ECO:0007669"/>
    <property type="project" value="UniProtKB-SubCell"/>
</dbReference>
<feature type="coiled-coil region" evidence="8">
    <location>
        <begin position="51"/>
        <end position="78"/>
    </location>
</feature>
<evidence type="ECO:0000256" key="3">
    <source>
        <dbReference type="ARBA" id="ARBA00022692"/>
    </source>
</evidence>
<keyword evidence="6" id="KW-0811">Translocation</keyword>
<dbReference type="InterPro" id="IPR003369">
    <property type="entry name" value="TatA/B/E"/>
</dbReference>
<keyword evidence="2" id="KW-0813">Transport</keyword>
<evidence type="ECO:0000313" key="11">
    <source>
        <dbReference type="Proteomes" id="UP000054010"/>
    </source>
</evidence>
<dbReference type="PANTHER" id="PTHR33162">
    <property type="entry name" value="SEC-INDEPENDENT PROTEIN TRANSLOCASE PROTEIN TATA, CHLOROPLASTIC"/>
    <property type="match status" value="1"/>
</dbReference>
<keyword evidence="4" id="KW-0653">Protein transport</keyword>
<dbReference type="PRINTS" id="PR01506">
    <property type="entry name" value="TATBPROTEIN"/>
</dbReference>
<name>E1IDK4_9CHLR</name>
<dbReference type="GO" id="GO:0015031">
    <property type="term" value="P:protein transport"/>
    <property type="evidence" value="ECO:0007669"/>
    <property type="project" value="UniProtKB-KW"/>
</dbReference>
<proteinExistence type="predicted"/>
<reference evidence="10 11" key="1">
    <citation type="journal article" date="2011" name="J. Bacteriol.">
        <title>Draft genome sequence of the anoxygenic filamentous phototrophic bacterium Oscillochloris trichoides subsp. DG-6.</title>
        <authorList>
            <person name="Kuznetsov B.B."/>
            <person name="Ivanovsky R.N."/>
            <person name="Keppen O.I."/>
            <person name="Sukhacheva M.V."/>
            <person name="Bumazhkin B.K."/>
            <person name="Patutina E.O."/>
            <person name="Beletsky A.V."/>
            <person name="Mardanov A.V."/>
            <person name="Baslerov R.V."/>
            <person name="Panteleeva A.N."/>
            <person name="Kolganova T.V."/>
            <person name="Ravin N.V."/>
            <person name="Skryabin K.G."/>
        </authorList>
    </citation>
    <scope>NUCLEOTIDE SEQUENCE [LARGE SCALE GENOMIC DNA]</scope>
    <source>
        <strain evidence="10 11">DG-6</strain>
    </source>
</reference>
<dbReference type="PANTHER" id="PTHR33162:SF1">
    <property type="entry name" value="SEC-INDEPENDENT PROTEIN TRANSLOCASE PROTEIN TATA, CHLOROPLASTIC"/>
    <property type="match status" value="1"/>
</dbReference>
<feature type="compositionally biased region" description="Low complexity" evidence="9">
    <location>
        <begin position="111"/>
        <end position="128"/>
    </location>
</feature>
<evidence type="ECO:0000256" key="4">
    <source>
        <dbReference type="ARBA" id="ARBA00022927"/>
    </source>
</evidence>
<evidence type="ECO:0000256" key="5">
    <source>
        <dbReference type="ARBA" id="ARBA00022989"/>
    </source>
</evidence>
<keyword evidence="5" id="KW-1133">Transmembrane helix</keyword>
<keyword evidence="11" id="KW-1185">Reference proteome</keyword>
<comment type="subcellular location">
    <subcellularLocation>
        <location evidence="1">Membrane</location>
        <topology evidence="1">Single-pass membrane protein</topology>
    </subcellularLocation>
</comment>
<dbReference type="HOGENOM" id="CLU_1159481_0_0_0"/>
<organism evidence="10 11">
    <name type="scientific">Oscillochloris trichoides DG-6</name>
    <dbReference type="NCBI Taxonomy" id="765420"/>
    <lineage>
        <taxon>Bacteria</taxon>
        <taxon>Bacillati</taxon>
        <taxon>Chloroflexota</taxon>
        <taxon>Chloroflexia</taxon>
        <taxon>Chloroflexales</taxon>
        <taxon>Chloroflexineae</taxon>
        <taxon>Oscillochloridaceae</taxon>
        <taxon>Oscillochloris</taxon>
    </lineage>
</organism>
<keyword evidence="8" id="KW-0175">Coiled coil</keyword>
<dbReference type="AlphaFoldDB" id="E1IDK4"/>
<dbReference type="Proteomes" id="UP000054010">
    <property type="component" value="Unassembled WGS sequence"/>
</dbReference>
<dbReference type="EMBL" id="ADVR01000042">
    <property type="protein sequence ID" value="EFO80712.1"/>
    <property type="molecule type" value="Genomic_DNA"/>
</dbReference>
<feature type="region of interest" description="Disordered" evidence="9">
    <location>
        <begin position="111"/>
        <end position="162"/>
    </location>
</feature>
<evidence type="ECO:0000313" key="10">
    <source>
        <dbReference type="EMBL" id="EFO80712.1"/>
    </source>
</evidence>
<feature type="region of interest" description="Disordered" evidence="9">
    <location>
        <begin position="197"/>
        <end position="216"/>
    </location>
</feature>
<evidence type="ECO:0000256" key="9">
    <source>
        <dbReference type="SAM" id="MobiDB-lite"/>
    </source>
</evidence>
<dbReference type="OrthoDB" id="9800908at2"/>
<dbReference type="STRING" id="765420.OSCT_1405"/>
<evidence type="ECO:0000256" key="8">
    <source>
        <dbReference type="SAM" id="Coils"/>
    </source>
</evidence>
<accession>E1IDK4</accession>
<keyword evidence="3" id="KW-0812">Transmembrane</keyword>
<dbReference type="Gene3D" id="1.20.5.3310">
    <property type="match status" value="1"/>
</dbReference>
<sequence>MEIFNIGIPELLMIAIIGLVVFGPERLPQVTNFLGKQVAKIMAWQQNSPEVQALQQIRNEFETEIASLRDELVRTRNQLDVRKDAIALKEELRPLVDLRGTLNGTTAKLAEPTPASAASPAAEIPESAVGVSPPSVRNDPVLVRPPRSSGVPAAGRPTPTNVLAPARTAATTSELEARMSQLSADLQAVIAELQARGHLSADWQPKPPSTDQEPVA</sequence>
<protein>
    <submittedName>
        <fullName evidence="10">Sec-independent translocation protein mttA/Hcf106</fullName>
    </submittedName>
</protein>
<comment type="caution">
    <text evidence="10">The sequence shown here is derived from an EMBL/GenBank/DDBJ whole genome shotgun (WGS) entry which is preliminary data.</text>
</comment>
<evidence type="ECO:0000256" key="7">
    <source>
        <dbReference type="ARBA" id="ARBA00023136"/>
    </source>
</evidence>
<gene>
    <name evidence="10" type="ORF">OSCT_1405</name>
</gene>
<evidence type="ECO:0000256" key="6">
    <source>
        <dbReference type="ARBA" id="ARBA00023010"/>
    </source>
</evidence>
<dbReference type="Pfam" id="PF02416">
    <property type="entry name" value="TatA_B_E"/>
    <property type="match status" value="1"/>
</dbReference>
<evidence type="ECO:0000256" key="2">
    <source>
        <dbReference type="ARBA" id="ARBA00022448"/>
    </source>
</evidence>